<keyword evidence="3" id="KW-0410">Iron transport</keyword>
<dbReference type="SUPFAM" id="SSF52540">
    <property type="entry name" value="P-loop containing nucleoside triphosphate hydrolases"/>
    <property type="match status" value="1"/>
</dbReference>
<evidence type="ECO:0000313" key="11">
    <source>
        <dbReference type="Proteomes" id="UP000604161"/>
    </source>
</evidence>
<dbReference type="InterPro" id="IPR017871">
    <property type="entry name" value="ABC_transporter-like_CS"/>
</dbReference>
<keyword evidence="6" id="KW-0408">Iron</keyword>
<proteinExistence type="predicted"/>
<accession>A0ABR8NVN0</accession>
<dbReference type="InterPro" id="IPR013611">
    <property type="entry name" value="Transp-assoc_OB_typ2"/>
</dbReference>
<comment type="caution">
    <text evidence="10">The sequence shown here is derived from an EMBL/GenBank/DDBJ whole genome shotgun (WGS) entry which is preliminary data.</text>
</comment>
<evidence type="ECO:0000256" key="8">
    <source>
        <dbReference type="ARBA" id="ARBA00023136"/>
    </source>
</evidence>
<protein>
    <submittedName>
        <fullName evidence="10">ABC transporter ATP-binding protein</fullName>
    </submittedName>
</protein>
<gene>
    <name evidence="10" type="ORF">IF202_00535</name>
</gene>
<dbReference type="InterPro" id="IPR015853">
    <property type="entry name" value="ABC_transpr_FbpC"/>
</dbReference>
<dbReference type="InterPro" id="IPR008995">
    <property type="entry name" value="Mo/tungstate-bd_C_term_dom"/>
</dbReference>
<sequence>MSQNSSVIFKNVVKAFGDTQVVKSINFQVDSGKLVTLLGPSGCGKTTTLRMIAGLELPTSGEIYISGKDVSKVSASGRNVGMVFQSYALFPHMTVLQNVCYGLSNHKSKKLEMLEKAEKALATVGLSHLKERFPSELSGGQQQRVAIARSIVIQPDVLLFDEPLSNLDAKLRRQVRQDIRDLQQEIGVTAIYVTHDQEEALAISDDIIVMNDGNISQIGSPENLYKRPTNAFVAQFIGDANKLTGELVKDENDSLFKIAEQSIFAYQGNKPAGKYDVFIRPNALKFVSTESTSDICFPVTVKKSVYLGSHTEYQLSTSWGESLFMIDYSFDEPLANQSEAFVSIDARGVSIV</sequence>
<name>A0ABR8NVN0_9GAMM</name>
<dbReference type="GO" id="GO:0005524">
    <property type="term" value="F:ATP binding"/>
    <property type="evidence" value="ECO:0007669"/>
    <property type="project" value="UniProtKB-KW"/>
</dbReference>
<dbReference type="RefSeq" id="WP_191592926.1">
    <property type="nucleotide sequence ID" value="NZ_JACYFC010000001.1"/>
</dbReference>
<dbReference type="SUPFAM" id="SSF50331">
    <property type="entry name" value="MOP-like"/>
    <property type="match status" value="1"/>
</dbReference>
<evidence type="ECO:0000256" key="2">
    <source>
        <dbReference type="ARBA" id="ARBA00022475"/>
    </source>
</evidence>
<dbReference type="PROSITE" id="PS00211">
    <property type="entry name" value="ABC_TRANSPORTER_1"/>
    <property type="match status" value="1"/>
</dbReference>
<dbReference type="Proteomes" id="UP000604161">
    <property type="component" value="Unassembled WGS sequence"/>
</dbReference>
<organism evidence="10 11">
    <name type="scientific">Marinomonas colpomeniae</name>
    <dbReference type="NCBI Taxonomy" id="2774408"/>
    <lineage>
        <taxon>Bacteria</taxon>
        <taxon>Pseudomonadati</taxon>
        <taxon>Pseudomonadota</taxon>
        <taxon>Gammaproteobacteria</taxon>
        <taxon>Oceanospirillales</taxon>
        <taxon>Oceanospirillaceae</taxon>
        <taxon>Marinomonas</taxon>
    </lineage>
</organism>
<feature type="domain" description="ABC transporter" evidence="9">
    <location>
        <begin position="7"/>
        <end position="237"/>
    </location>
</feature>
<dbReference type="InterPro" id="IPR050093">
    <property type="entry name" value="ABC_SmlMolc_Importer"/>
</dbReference>
<dbReference type="InterPro" id="IPR003593">
    <property type="entry name" value="AAA+_ATPase"/>
</dbReference>
<dbReference type="Gene3D" id="3.40.50.300">
    <property type="entry name" value="P-loop containing nucleotide triphosphate hydrolases"/>
    <property type="match status" value="1"/>
</dbReference>
<dbReference type="PROSITE" id="PS50893">
    <property type="entry name" value="ABC_TRANSPORTER_2"/>
    <property type="match status" value="1"/>
</dbReference>
<evidence type="ECO:0000256" key="7">
    <source>
        <dbReference type="ARBA" id="ARBA00023065"/>
    </source>
</evidence>
<evidence type="ECO:0000256" key="4">
    <source>
        <dbReference type="ARBA" id="ARBA00022741"/>
    </source>
</evidence>
<evidence type="ECO:0000259" key="9">
    <source>
        <dbReference type="PROSITE" id="PS50893"/>
    </source>
</evidence>
<keyword evidence="5 10" id="KW-0067">ATP-binding</keyword>
<dbReference type="CDD" id="cd03259">
    <property type="entry name" value="ABC_Carb_Solutes_like"/>
    <property type="match status" value="1"/>
</dbReference>
<keyword evidence="7" id="KW-0406">Ion transport</keyword>
<keyword evidence="1" id="KW-0813">Transport</keyword>
<dbReference type="Pfam" id="PF08402">
    <property type="entry name" value="TOBE_2"/>
    <property type="match status" value="1"/>
</dbReference>
<keyword evidence="11" id="KW-1185">Reference proteome</keyword>
<dbReference type="Pfam" id="PF00005">
    <property type="entry name" value="ABC_tran"/>
    <property type="match status" value="1"/>
</dbReference>
<keyword evidence="2" id="KW-1003">Cell membrane</keyword>
<evidence type="ECO:0000256" key="3">
    <source>
        <dbReference type="ARBA" id="ARBA00022496"/>
    </source>
</evidence>
<dbReference type="InterPro" id="IPR003439">
    <property type="entry name" value="ABC_transporter-like_ATP-bd"/>
</dbReference>
<dbReference type="PANTHER" id="PTHR42781">
    <property type="entry name" value="SPERMIDINE/PUTRESCINE IMPORT ATP-BINDING PROTEIN POTA"/>
    <property type="match status" value="1"/>
</dbReference>
<evidence type="ECO:0000256" key="1">
    <source>
        <dbReference type="ARBA" id="ARBA00022448"/>
    </source>
</evidence>
<keyword evidence="4" id="KW-0547">Nucleotide-binding</keyword>
<dbReference type="EMBL" id="JACYFC010000001">
    <property type="protein sequence ID" value="MBD5769524.1"/>
    <property type="molecule type" value="Genomic_DNA"/>
</dbReference>
<dbReference type="SMART" id="SM00382">
    <property type="entry name" value="AAA"/>
    <property type="match status" value="1"/>
</dbReference>
<evidence type="ECO:0000256" key="5">
    <source>
        <dbReference type="ARBA" id="ARBA00022840"/>
    </source>
</evidence>
<dbReference type="InterPro" id="IPR027417">
    <property type="entry name" value="P-loop_NTPase"/>
</dbReference>
<reference evidence="10 11" key="1">
    <citation type="submission" date="2020-09" db="EMBL/GenBank/DDBJ databases">
        <title>Marinomonas sp. nov., isolated from the cysticercosis algae of Qingdao, China.</title>
        <authorList>
            <person name="Sun X."/>
        </authorList>
    </citation>
    <scope>NUCLEOTIDE SEQUENCE [LARGE SCALE GENOMIC DNA]</scope>
    <source>
        <strain evidence="10 11">SM2066</strain>
    </source>
</reference>
<dbReference type="Gene3D" id="2.40.50.100">
    <property type="match status" value="1"/>
</dbReference>
<keyword evidence="8" id="KW-0472">Membrane</keyword>
<evidence type="ECO:0000256" key="6">
    <source>
        <dbReference type="ARBA" id="ARBA00023004"/>
    </source>
</evidence>
<dbReference type="PANTHER" id="PTHR42781:SF4">
    <property type="entry name" value="SPERMIDINE_PUTRESCINE IMPORT ATP-BINDING PROTEIN POTA"/>
    <property type="match status" value="1"/>
</dbReference>
<evidence type="ECO:0000313" key="10">
    <source>
        <dbReference type="EMBL" id="MBD5769524.1"/>
    </source>
</evidence>